<dbReference type="EMBL" id="OP429124">
    <property type="protein sequence ID" value="WEG69233.1"/>
    <property type="molecule type" value="Genomic_DNA"/>
</dbReference>
<evidence type="ECO:0000256" key="5">
    <source>
        <dbReference type="ARBA" id="ARBA00022801"/>
    </source>
</evidence>
<dbReference type="InterPro" id="IPR001616">
    <property type="entry name" value="Herpes_alk_exo"/>
</dbReference>
<dbReference type="GO" id="GO:0004527">
    <property type="term" value="F:exonuclease activity"/>
    <property type="evidence" value="ECO:0007669"/>
    <property type="project" value="UniProtKB-KW"/>
</dbReference>
<evidence type="ECO:0000256" key="3">
    <source>
        <dbReference type="ARBA" id="ARBA00022722"/>
    </source>
</evidence>
<dbReference type="EMBL" id="OP429139">
    <property type="protein sequence ID" value="WEG71322.1"/>
    <property type="molecule type" value="Genomic_DNA"/>
</dbReference>
<evidence type="ECO:0000256" key="7">
    <source>
        <dbReference type="ARBA" id="ARBA00023200"/>
    </source>
</evidence>
<dbReference type="EMBL" id="OP429123">
    <property type="protein sequence ID" value="WEG69095.1"/>
    <property type="molecule type" value="Genomic_DNA"/>
</dbReference>
<dbReference type="Pfam" id="PF01771">
    <property type="entry name" value="Viral_alk_exo"/>
    <property type="match status" value="1"/>
</dbReference>
<keyword evidence="4" id="KW-0255">Endonuclease</keyword>
<dbReference type="GO" id="GO:0004519">
    <property type="term" value="F:endonuclease activity"/>
    <property type="evidence" value="ECO:0007669"/>
    <property type="project" value="UniProtKB-KW"/>
</dbReference>
<dbReference type="GO" id="GO:0003677">
    <property type="term" value="F:DNA binding"/>
    <property type="evidence" value="ECO:0007669"/>
    <property type="project" value="InterPro"/>
</dbReference>
<name>A0A9Y1ILJ3_9BETA</name>
<keyword evidence="2" id="KW-0945">Host-virus interaction</keyword>
<evidence type="ECO:0000256" key="1">
    <source>
        <dbReference type="ARBA" id="ARBA00022562"/>
    </source>
</evidence>
<dbReference type="HAMAP" id="MF_04009">
    <property type="entry name" value="HSV_AN"/>
    <property type="match status" value="1"/>
</dbReference>
<keyword evidence="3" id="KW-0540">Nuclease</keyword>
<evidence type="ECO:0000313" key="11">
    <source>
        <dbReference type="EMBL" id="WEG69510.1"/>
    </source>
</evidence>
<dbReference type="InterPro" id="IPR034720">
    <property type="entry name" value="Viral_alk_exo"/>
</dbReference>
<evidence type="ECO:0000313" key="9">
    <source>
        <dbReference type="EMBL" id="WEG69233.1"/>
    </source>
</evidence>
<dbReference type="EMBL" id="OP429125">
    <property type="protein sequence ID" value="WEG69372.1"/>
    <property type="molecule type" value="Genomic_DNA"/>
</dbReference>
<keyword evidence="1" id="KW-1048">Host nucleus</keyword>
<evidence type="ECO:0000313" key="12">
    <source>
        <dbReference type="EMBL" id="WEG69648.1"/>
    </source>
</evidence>
<dbReference type="Gene3D" id="3.90.320.10">
    <property type="match status" value="1"/>
</dbReference>
<dbReference type="InterPro" id="IPR011335">
    <property type="entry name" value="Restrct_endonuc-II-like"/>
</dbReference>
<keyword evidence="7" id="KW-1035">Host cytoplasm</keyword>
<evidence type="ECO:0000313" key="10">
    <source>
        <dbReference type="EMBL" id="WEG69372.1"/>
    </source>
</evidence>
<dbReference type="InterPro" id="IPR011604">
    <property type="entry name" value="PDDEXK-like_dom_sf"/>
</dbReference>
<evidence type="ECO:0000313" key="8">
    <source>
        <dbReference type="EMBL" id="WEG69095.1"/>
    </source>
</evidence>
<keyword evidence="5" id="KW-0378">Hydrolase</keyword>
<reference evidence="9" key="2">
    <citation type="submission" date="2023-06" db="EMBL/GenBank/DDBJ databases">
        <title>Isolation and genome sequencing of cytomegaloviruses from Natal multimammate mice (Mastomys natalensis).</title>
        <authorList>
            <person name="Jarvis M.A."/>
            <person name="Davison A.J."/>
        </authorList>
    </citation>
    <scope>NUCLEOTIDE SEQUENCE</scope>
    <source>
        <strain evidence="8">Mnat18</strain>
        <strain evidence="9">Mnat19</strain>
        <strain evidence="11">Mnat2</strain>
        <strain evidence="10">Mnat29</strain>
        <strain evidence="12">Mnat33</strain>
    </source>
</reference>
<evidence type="ECO:0000256" key="4">
    <source>
        <dbReference type="ARBA" id="ARBA00022759"/>
    </source>
</evidence>
<dbReference type="PRINTS" id="PR00924">
    <property type="entry name" value="ALKEXNUCLASE"/>
</dbReference>
<evidence type="ECO:0000256" key="6">
    <source>
        <dbReference type="ARBA" id="ARBA00022839"/>
    </source>
</evidence>
<protein>
    <submittedName>
        <fullName evidence="9">Deoxyribonuclease</fullName>
    </submittedName>
</protein>
<organism evidence="9">
    <name type="scientific">Mastomys natalensis cytomegalovirus 2</name>
    <dbReference type="NCBI Taxonomy" id="2973540"/>
    <lineage>
        <taxon>Viruses</taxon>
        <taxon>Duplodnaviria</taxon>
        <taxon>Heunggongvirae</taxon>
        <taxon>Peploviricota</taxon>
        <taxon>Herviviricetes</taxon>
        <taxon>Herpesvirales</taxon>
        <taxon>Orthoherpesviridae</taxon>
        <taxon>Betaherpesvirinae</taxon>
        <taxon>Muromegalovirus</taxon>
    </lineage>
</organism>
<gene>
    <name evidence="9" type="primary">M98</name>
</gene>
<evidence type="ECO:0000256" key="2">
    <source>
        <dbReference type="ARBA" id="ARBA00022581"/>
    </source>
</evidence>
<proteinExistence type="inferred from homology"/>
<dbReference type="EMBL" id="OP429141">
    <property type="protein sequence ID" value="WEG71601.1"/>
    <property type="molecule type" value="Genomic_DNA"/>
</dbReference>
<dbReference type="EMBL" id="OP429126">
    <property type="protein sequence ID" value="WEG69510.1"/>
    <property type="molecule type" value="Genomic_DNA"/>
</dbReference>
<reference evidence="9" key="1">
    <citation type="submission" date="2022-09" db="EMBL/GenBank/DDBJ databases">
        <authorList>
            <person name="Vucak M."/>
            <person name="Davison A.J."/>
        </authorList>
    </citation>
    <scope>NUCLEOTIDE SEQUENCE</scope>
    <source>
        <strain evidence="8">Mnat18</strain>
        <strain evidence="9">Mnat19</strain>
        <strain evidence="11">Mnat2</strain>
        <strain evidence="10">Mnat29</strain>
        <strain evidence="12">Mnat33</strain>
    </source>
</reference>
<keyword evidence="6" id="KW-0269">Exonuclease</keyword>
<dbReference type="SUPFAM" id="SSF52980">
    <property type="entry name" value="Restriction endonuclease-like"/>
    <property type="match status" value="1"/>
</dbReference>
<sequence>MCSEDALRDSAVSQLYAVSDDKNDDDEESLVRALRGFSDEPFELFCMYNLLDCREKTRTVPVSAIRIAHLRSVFNKMNVCHTGPGMATTFLKIIDDELTRVGSDVGKNAELENDGAHFDMAYAIFSMPHNVYMRILRAVEKDSRGQSTNPVWHALRLDTISATRFFDVFSTSRLTAGNKRETLAGRGCEAIRFGVQCEPLIRIVLEEFVIKGRERTGSDIGLLLDPSSGILGASLDFCVGISRDDDGLLSIAPRAAIFEIKCRFKYLRSRDDDAVKDLLDRPNIHTFSSFILSHHIPAIEFRQDGDTPSGREALISHDKVFQQNLKRRRSGKAPDFIRSWLDTLINLNSATSSTVIVFDVCVDEDLPRTVCGAVSDSGEKKYLNIVEKARFTAPVFINPRHPYYCQTLLQQYVLSQYYINAHCDPERMSPDELPSVHLVSAILRKRDDSEQGYSLRINGRVSDCEEIPLCVVVTPIKVDPLFTRDAVNCVLNTWERDIQKKTGLSLWVQSAVSVYVASCIREPQTP</sequence>
<dbReference type="EMBL" id="OP429127">
    <property type="protein sequence ID" value="WEG69648.1"/>
    <property type="molecule type" value="Genomic_DNA"/>
</dbReference>
<accession>A0A9Y1ILJ3</accession>